<dbReference type="Pfam" id="PF10764">
    <property type="entry name" value="Gin"/>
    <property type="match status" value="1"/>
</dbReference>
<sequence length="60" mass="7082">MVEGNQRPQICLICGQEQHESLEILGKQICCTCETEMVKSKVEDPVYLYYVWRLRRLLAH</sequence>
<dbReference type="InterPro" id="IPR019700">
    <property type="entry name" value="Sigma-G_inhibitor_Gin"/>
</dbReference>
<name>A0AA46AGQ3_9BACL</name>
<comment type="caution">
    <text evidence="1">The sequence shown here is derived from an EMBL/GenBank/DDBJ whole genome shotgun (WGS) entry which is preliminary data.</text>
</comment>
<evidence type="ECO:0000313" key="2">
    <source>
        <dbReference type="Proteomes" id="UP001157946"/>
    </source>
</evidence>
<dbReference type="AlphaFoldDB" id="A0AA46AGQ3"/>
<keyword evidence="2" id="KW-1185">Reference proteome</keyword>
<dbReference type="EMBL" id="FXTU01000007">
    <property type="protein sequence ID" value="SMP31272.1"/>
    <property type="molecule type" value="Genomic_DNA"/>
</dbReference>
<accession>A0AA46AGQ3</accession>
<evidence type="ECO:0000313" key="1">
    <source>
        <dbReference type="EMBL" id="SMP31272.1"/>
    </source>
</evidence>
<gene>
    <name evidence="1" type="ORF">SAMN06265361_107172</name>
</gene>
<protein>
    <submittedName>
        <fullName evidence="1">Inhibitor of sigma-G Gin</fullName>
    </submittedName>
</protein>
<organism evidence="1 2">
    <name type="scientific">Laceyella tengchongensis</name>
    <dbReference type="NCBI Taxonomy" id="574699"/>
    <lineage>
        <taxon>Bacteria</taxon>
        <taxon>Bacillati</taxon>
        <taxon>Bacillota</taxon>
        <taxon>Bacilli</taxon>
        <taxon>Bacillales</taxon>
        <taxon>Thermoactinomycetaceae</taxon>
        <taxon>Laceyella</taxon>
    </lineage>
</organism>
<reference evidence="1" key="1">
    <citation type="submission" date="2017-05" db="EMBL/GenBank/DDBJ databases">
        <authorList>
            <person name="Varghese N."/>
            <person name="Submissions S."/>
        </authorList>
    </citation>
    <scope>NUCLEOTIDE SEQUENCE</scope>
    <source>
        <strain evidence="1">DSM 45262</strain>
    </source>
</reference>
<dbReference type="Proteomes" id="UP001157946">
    <property type="component" value="Unassembled WGS sequence"/>
</dbReference>
<proteinExistence type="predicted"/>
<dbReference type="RefSeq" id="WP_223248086.1">
    <property type="nucleotide sequence ID" value="NZ_FXTU01000007.1"/>
</dbReference>